<evidence type="ECO:0000256" key="1">
    <source>
        <dbReference type="SAM" id="Phobius"/>
    </source>
</evidence>
<feature type="transmembrane region" description="Helical" evidence="1">
    <location>
        <begin position="148"/>
        <end position="168"/>
    </location>
</feature>
<dbReference type="AlphaFoldDB" id="A0A4Y8ASV6"/>
<organism evidence="2 3">
    <name type="scientific">Gramella jeungdoensis</name>
    <dbReference type="NCBI Taxonomy" id="708091"/>
    <lineage>
        <taxon>Bacteria</taxon>
        <taxon>Pseudomonadati</taxon>
        <taxon>Bacteroidota</taxon>
        <taxon>Flavobacteriia</taxon>
        <taxon>Flavobacteriales</taxon>
        <taxon>Flavobacteriaceae</taxon>
        <taxon>Christiangramia</taxon>
    </lineage>
</organism>
<keyword evidence="1" id="KW-0812">Transmembrane</keyword>
<dbReference type="Pfam" id="PF03929">
    <property type="entry name" value="PepSY_TM"/>
    <property type="match status" value="1"/>
</dbReference>
<sequence>MNTKKKFSFRKFTNDIHLWLGLLSGIILFLVCLSGSILTFEDEIKNIFAKKTHIEPSSNNIDIDELTATIKSKNKGFITGLTIPDELEKPYVFTIKKDLKERRGSTILVNPYTQQIIKLEKNPADNFLMTMFKLHRWLLLDVKIGRPIVGIATIIFLILSVSGIILWFPKKIKWKKIKTGFKIKTTSNWKRINYDLHNTLGFYACIIIVIMSLTGLAWSFESYRNGLGEVLNAPVFGNRSTTYKTTENSNSKEITLKNALNIVNNEFDYSGKLSISFPNQKNKYFQFRKYDSNSWSPETNDKLIVDVYGNVLHTDYFKEKPLNVQIAALIKPLHTGKIFGTFSKIIYFLACLIATSLPVTGTIIWLNKMKKKKGKN</sequence>
<reference evidence="2 3" key="1">
    <citation type="journal article" date="2011" name="J. Microbiol.">
        <title>Gramella jeungdoensis sp. nov., isolated from a solar saltern in Korea.</title>
        <authorList>
            <person name="Joung Y."/>
            <person name="Kim H."/>
            <person name="Jang T."/>
            <person name="Ahn T.S."/>
            <person name="Joh K."/>
        </authorList>
    </citation>
    <scope>NUCLEOTIDE SEQUENCE [LARGE SCALE GENOMIC DNA]</scope>
    <source>
        <strain evidence="2 3">KCTC 23123</strain>
    </source>
</reference>
<evidence type="ECO:0000313" key="2">
    <source>
        <dbReference type="EMBL" id="TEW73736.1"/>
    </source>
</evidence>
<dbReference type="EMBL" id="SNQI01000003">
    <property type="protein sequence ID" value="TEW73736.1"/>
    <property type="molecule type" value="Genomic_DNA"/>
</dbReference>
<protein>
    <submittedName>
        <fullName evidence="2">PepSY domain-containing protein</fullName>
    </submittedName>
</protein>
<dbReference type="OrthoDB" id="111691at2"/>
<dbReference type="InterPro" id="IPR005625">
    <property type="entry name" value="PepSY-ass_TM"/>
</dbReference>
<name>A0A4Y8ASV6_9FLAO</name>
<dbReference type="RefSeq" id="WP_134248136.1">
    <property type="nucleotide sequence ID" value="NZ_SNQI01000003.1"/>
</dbReference>
<proteinExistence type="predicted"/>
<keyword evidence="3" id="KW-1185">Reference proteome</keyword>
<dbReference type="PANTHER" id="PTHR34219">
    <property type="entry name" value="IRON-REGULATED INNER MEMBRANE PROTEIN-RELATED"/>
    <property type="match status" value="1"/>
</dbReference>
<dbReference type="Proteomes" id="UP000298517">
    <property type="component" value="Unassembled WGS sequence"/>
</dbReference>
<feature type="transmembrane region" description="Helical" evidence="1">
    <location>
        <begin position="200"/>
        <end position="220"/>
    </location>
</feature>
<comment type="caution">
    <text evidence="2">The sequence shown here is derived from an EMBL/GenBank/DDBJ whole genome shotgun (WGS) entry which is preliminary data.</text>
</comment>
<evidence type="ECO:0000313" key="3">
    <source>
        <dbReference type="Proteomes" id="UP000298517"/>
    </source>
</evidence>
<accession>A0A4Y8ASV6</accession>
<gene>
    <name evidence="2" type="ORF">E2488_09640</name>
</gene>
<feature type="transmembrane region" description="Helical" evidence="1">
    <location>
        <begin position="345"/>
        <end position="366"/>
    </location>
</feature>
<keyword evidence="1" id="KW-0472">Membrane</keyword>
<feature type="transmembrane region" description="Helical" evidence="1">
    <location>
        <begin position="20"/>
        <end position="40"/>
    </location>
</feature>
<keyword evidence="1" id="KW-1133">Transmembrane helix</keyword>
<dbReference type="PANTHER" id="PTHR34219:SF3">
    <property type="entry name" value="BLL7967 PROTEIN"/>
    <property type="match status" value="1"/>
</dbReference>